<dbReference type="AlphaFoldDB" id="A0A146JX60"/>
<evidence type="ECO:0008006" key="2">
    <source>
        <dbReference type="Google" id="ProtNLM"/>
    </source>
</evidence>
<protein>
    <recommendedName>
        <fullName evidence="2">Condensation domain-containing protein</fullName>
    </recommendedName>
</protein>
<sequence length="387" mass="45181">FTIEIDQVDSNQIQSCWEKLCKTNPILISKIDTNKIISNNSKNDPINFTEQIDDLIKAQKQSACQTLNAYALQDFVKLNNEKDIENDVCKLYFSNYLQKTQLCLATNHSIFDFISIVLVINSFIDLLVGKPITSIPVDSPTNHQNYWDSIVTEQPKVEVDYKNPQFQYKKQNPEMIKTTDQRYISQKTFSQLLQKLKQNQISLQSFMFCMDLHCRNKLMPLKEDKVMVNTPVDFRRQVRGDTNCIGLFVDPLYFHVLISDMQDKVLFMQNLNKIIKERIDMNHNCYQDFKYNIHRNNKLVMAFPTIFACSMGKTIQISNEIKIYEAALQSGYKFQKQATIDDDISFGLHAFELQGQLVLNYQRSANMDNSQVNQIMDEMVKFINEWV</sequence>
<feature type="non-terminal residue" evidence="1">
    <location>
        <position position="387"/>
    </location>
</feature>
<accession>A0A146JX60</accession>
<dbReference type="PANTHER" id="PTHR28037">
    <property type="entry name" value="ALCOHOL O-ACETYLTRANSFERASE 1-RELATED"/>
    <property type="match status" value="1"/>
</dbReference>
<evidence type="ECO:0000313" key="1">
    <source>
        <dbReference type="EMBL" id="JAP89250.1"/>
    </source>
</evidence>
<reference evidence="1" key="1">
    <citation type="submission" date="2015-07" db="EMBL/GenBank/DDBJ databases">
        <title>Adaptation to a free-living lifestyle via gene acquisitions in the diplomonad Trepomonas sp. PC1.</title>
        <authorList>
            <person name="Xu F."/>
            <person name="Jerlstrom-Hultqvist J."/>
            <person name="Kolisko M."/>
            <person name="Simpson A.G.B."/>
            <person name="Roger A.J."/>
            <person name="Svard S.G."/>
            <person name="Andersson J.O."/>
        </authorList>
    </citation>
    <scope>NUCLEOTIDE SEQUENCE</scope>
    <source>
        <strain evidence="1">PC1</strain>
    </source>
</reference>
<gene>
    <name evidence="1" type="ORF">TPC1_31255</name>
</gene>
<dbReference type="GO" id="GO:0008080">
    <property type="term" value="F:N-acetyltransferase activity"/>
    <property type="evidence" value="ECO:0007669"/>
    <property type="project" value="TreeGrafter"/>
</dbReference>
<dbReference type="PANTHER" id="PTHR28037:SF2">
    <property type="entry name" value="ACR018CP"/>
    <property type="match status" value="1"/>
</dbReference>
<organism evidence="1">
    <name type="scientific">Trepomonas sp. PC1</name>
    <dbReference type="NCBI Taxonomy" id="1076344"/>
    <lineage>
        <taxon>Eukaryota</taxon>
        <taxon>Metamonada</taxon>
        <taxon>Diplomonadida</taxon>
        <taxon>Hexamitidae</taxon>
        <taxon>Hexamitinae</taxon>
        <taxon>Trepomonas</taxon>
    </lineage>
</organism>
<dbReference type="EMBL" id="GDID01007356">
    <property type="protein sequence ID" value="JAP89250.1"/>
    <property type="molecule type" value="Transcribed_RNA"/>
</dbReference>
<proteinExistence type="predicted"/>
<name>A0A146JX60_9EUKA</name>
<feature type="non-terminal residue" evidence="1">
    <location>
        <position position="1"/>
    </location>
</feature>
<dbReference type="InterPro" id="IPR052058">
    <property type="entry name" value="Alcohol_O-acetyltransferase"/>
</dbReference>